<evidence type="ECO:0000313" key="2">
    <source>
        <dbReference type="Proteomes" id="UP000077628"/>
    </source>
</evidence>
<dbReference type="OrthoDB" id="9004810at2"/>
<dbReference type="Proteomes" id="UP000077628">
    <property type="component" value="Unassembled WGS sequence"/>
</dbReference>
<accession>A0A177N7T7</accession>
<protein>
    <submittedName>
        <fullName evidence="1">Uncharacterized protein</fullName>
    </submittedName>
</protein>
<sequence>MLQYRVLRTVTEKPTEDIPVESRPIADYRDRPAYVLLGEPGAGKSTLFEEEATLTGGRCISARDFIDLDNDDWRNKTLFIDGLDEARAGKDDARTPLGAIRGKLNKLGCKRFRISCREADWLGDFDNKDLAKVSPSQEIVQLYLNPLNSVDVKTILTNDKRVGDTDSFIEKAERIGLSGLLENPQTLDMLIEVVKGGVDWPKTKQQVYRLASEKLATEFNEEHRVAKKSPLNIPSLLDAAGLLCAIQLLANLSGFSEGNAQAGRISLDSLDLPPAPRAALKTRLFRKVGDEYSYVHRSVAEYLAAGYIAGKIKDGLSVNRVLALTTGVDGGIVAALRGLMAWLAVLSEPARDPLIEIDPLGVVLYGDVQLFSPATKVKLLNALKAEVTKTSYSRHEWDDRSFAAITTRDMVPHLLGLLNNPSREQPEQSLLDCVLDGLYHGEVIEELKPALLATIRDSSYWEGIRVRALQAFMHQYPQDASSLLTLADEIRQNKIEDNKRLLGLLLYKLFPAFIPASDILQYLKPIRNDHLVSHYDVFWRNEFSTRVADKDLPIVLDQLVGLGVNLLKISPVQDLFSMAGELLTRGIKTHGVLISTERLYDWLCIGQHEHHAKLRNEHKQKIREWLEQQPAIYLSIFELGLQKIAKNTNKFSHELYKKVGSLLYGAAAPNNFGLWCLEKAEDCDDSQIGRELVRQAFMTLINEIGNHGLSLEYFQEWIIQHNKFSELFESLIFNPIEDWRFEDAQSENHWEMERKQELEERLAFFKQHKTEIKEGRANPHAFHHLALAYFDHFSGVNGSTGEERLSDFLNNDPELIEAAKSGLQKILDRTDFPELDEIFSLALEDREHYIRLPFLACMEKLYQESPSILLNLSPDLISKALAFWHTYGCGDEPIWVKPLSLLHKALTAKVLAAYIGTMLSGKKQHINGLYQLAYDEDYREIAKLSVIPLLNKYPTRAITQQAPHLECLLKASISWLDKNELLVLIDKKLACKGMDVAQRIYWLITGLIIRPEKYQDLFRKELIGKAERINHLSAFLCPSWKIRNETYALAASAVGLLIELFGPRCSPRIETGAHFVGRAENERDYVRYSLNLLASDPSESSSEILTSLLLQPKLTAWHSLIRDAQQAQQISRREALYKHPDAFQVIETLNDRKPANVADLSVLALDCLQQLAAEMHTSNTNRYQHFWNLKGKETLVPTEPYPENDPRCEEVGRNYLVDLLKPMLLKYDVNVEPETLQANEKRADLKLSFIHEGRAYYLPIEIKRDYHRDLWKTIHQQLIPRYTISPETEGRGLYLVLWFNFKKLPLHPQGLLPPKSARELEDMLKATLTPAERKLIDVFVLDVSATTPSKPS</sequence>
<dbReference type="STRING" id="702114.A1355_12920"/>
<name>A0A177N7T7_9GAMM</name>
<dbReference type="EMBL" id="LUUK01000205">
    <property type="protein sequence ID" value="OAI13935.1"/>
    <property type="molecule type" value="Genomic_DNA"/>
</dbReference>
<organism evidence="1 2">
    <name type="scientific">Methylomonas koyamae</name>
    <dbReference type="NCBI Taxonomy" id="702114"/>
    <lineage>
        <taxon>Bacteria</taxon>
        <taxon>Pseudomonadati</taxon>
        <taxon>Pseudomonadota</taxon>
        <taxon>Gammaproteobacteria</taxon>
        <taxon>Methylococcales</taxon>
        <taxon>Methylococcaceae</taxon>
        <taxon>Methylomonas</taxon>
    </lineage>
</organism>
<keyword evidence="2" id="KW-1185">Reference proteome</keyword>
<gene>
    <name evidence="1" type="ORF">A1355_12920</name>
</gene>
<dbReference type="InterPro" id="IPR016024">
    <property type="entry name" value="ARM-type_fold"/>
</dbReference>
<dbReference type="RefSeq" id="WP_064031126.1">
    <property type="nucleotide sequence ID" value="NZ_LUUK01000205.1"/>
</dbReference>
<proteinExistence type="predicted"/>
<dbReference type="SUPFAM" id="SSF48371">
    <property type="entry name" value="ARM repeat"/>
    <property type="match status" value="1"/>
</dbReference>
<comment type="caution">
    <text evidence="1">The sequence shown here is derived from an EMBL/GenBank/DDBJ whole genome shotgun (WGS) entry which is preliminary data.</text>
</comment>
<evidence type="ECO:0000313" key="1">
    <source>
        <dbReference type="EMBL" id="OAI13935.1"/>
    </source>
</evidence>
<reference evidence="2" key="1">
    <citation type="submission" date="2016-03" db="EMBL/GenBank/DDBJ databases">
        <authorList>
            <person name="Heylen K."/>
            <person name="De Vos P."/>
            <person name="Vekeman B."/>
        </authorList>
    </citation>
    <scope>NUCLEOTIDE SEQUENCE [LARGE SCALE GENOMIC DNA]</scope>
    <source>
        <strain evidence="2">R-45383</strain>
    </source>
</reference>